<dbReference type="SUPFAM" id="SSF56645">
    <property type="entry name" value="Acyl-CoA dehydrogenase NM domain-like"/>
    <property type="match status" value="1"/>
</dbReference>
<dbReference type="PANTHER" id="PTHR43884:SF12">
    <property type="entry name" value="ISOVALERYL-COA DEHYDROGENASE, MITOCHONDRIAL-RELATED"/>
    <property type="match status" value="1"/>
</dbReference>
<name>A0A1M5KGX5_9FIRM</name>
<reference evidence="11" key="1">
    <citation type="submission" date="2016-11" db="EMBL/GenBank/DDBJ databases">
        <authorList>
            <person name="Varghese N."/>
            <person name="Submissions S."/>
        </authorList>
    </citation>
    <scope>NUCLEOTIDE SEQUENCE [LARGE SCALE GENOMIC DNA]</scope>
    <source>
        <strain evidence="11">DSM 11003</strain>
    </source>
</reference>
<evidence type="ECO:0000256" key="5">
    <source>
        <dbReference type="ARBA" id="ARBA00023002"/>
    </source>
</evidence>
<dbReference type="GO" id="GO:0050660">
    <property type="term" value="F:flavin adenine dinucleotide binding"/>
    <property type="evidence" value="ECO:0007669"/>
    <property type="project" value="InterPro"/>
</dbReference>
<dbReference type="InterPro" id="IPR006091">
    <property type="entry name" value="Acyl-CoA_Oxase/DH_mid-dom"/>
</dbReference>
<evidence type="ECO:0000259" key="8">
    <source>
        <dbReference type="Pfam" id="PF02770"/>
    </source>
</evidence>
<evidence type="ECO:0000313" key="11">
    <source>
        <dbReference type="Proteomes" id="UP000242329"/>
    </source>
</evidence>
<feature type="domain" description="Acyl-CoA oxidase/dehydrogenase middle" evidence="8">
    <location>
        <begin position="121"/>
        <end position="213"/>
    </location>
</feature>
<organism evidence="10 11">
    <name type="scientific">Thermosyntropha lipolytica DSM 11003</name>
    <dbReference type="NCBI Taxonomy" id="1123382"/>
    <lineage>
        <taxon>Bacteria</taxon>
        <taxon>Bacillati</taxon>
        <taxon>Bacillota</taxon>
        <taxon>Clostridia</taxon>
        <taxon>Eubacteriales</taxon>
        <taxon>Syntrophomonadaceae</taxon>
        <taxon>Thermosyntropha</taxon>
    </lineage>
</organism>
<dbReference type="InterPro" id="IPR009100">
    <property type="entry name" value="AcylCoA_DH/oxidase_NM_dom_sf"/>
</dbReference>
<dbReference type="GO" id="GO:0003995">
    <property type="term" value="F:acyl-CoA dehydrogenase activity"/>
    <property type="evidence" value="ECO:0007669"/>
    <property type="project" value="TreeGrafter"/>
</dbReference>
<dbReference type="Pfam" id="PF00441">
    <property type="entry name" value="Acyl-CoA_dh_1"/>
    <property type="match status" value="1"/>
</dbReference>
<dbReference type="FunFam" id="1.10.540.10:FF:000002">
    <property type="entry name" value="Acyl-CoA dehydrogenase FadE19"/>
    <property type="match status" value="1"/>
</dbReference>
<evidence type="ECO:0000256" key="2">
    <source>
        <dbReference type="ARBA" id="ARBA00009347"/>
    </source>
</evidence>
<dbReference type="InterPro" id="IPR036250">
    <property type="entry name" value="AcylCo_DH-like_C"/>
</dbReference>
<dbReference type="Gene3D" id="2.40.110.10">
    <property type="entry name" value="Butyryl-CoA Dehydrogenase, subunit A, domain 2"/>
    <property type="match status" value="1"/>
</dbReference>
<dbReference type="RefSeq" id="WP_073089360.1">
    <property type="nucleotide sequence ID" value="NZ_FQWY01000005.1"/>
</dbReference>
<dbReference type="Pfam" id="PF02771">
    <property type="entry name" value="Acyl-CoA_dh_N"/>
    <property type="match status" value="1"/>
</dbReference>
<dbReference type="OrthoDB" id="9802447at2"/>
<evidence type="ECO:0000259" key="7">
    <source>
        <dbReference type="Pfam" id="PF00441"/>
    </source>
</evidence>
<dbReference type="SUPFAM" id="SSF47203">
    <property type="entry name" value="Acyl-CoA dehydrogenase C-terminal domain-like"/>
    <property type="match status" value="1"/>
</dbReference>
<evidence type="ECO:0000256" key="6">
    <source>
        <dbReference type="RuleBase" id="RU362125"/>
    </source>
</evidence>
<dbReference type="InterPro" id="IPR009075">
    <property type="entry name" value="AcylCo_DH/oxidase_C"/>
</dbReference>
<dbReference type="STRING" id="1123382.SAMN02745221_00375"/>
<dbReference type="InterPro" id="IPR046373">
    <property type="entry name" value="Acyl-CoA_Oxase/DH_mid-dom_sf"/>
</dbReference>
<dbReference type="Proteomes" id="UP000242329">
    <property type="component" value="Unassembled WGS sequence"/>
</dbReference>
<keyword evidence="11" id="KW-1185">Reference proteome</keyword>
<feature type="domain" description="Acyl-CoA dehydrogenase/oxidase N-terminal" evidence="9">
    <location>
        <begin position="6"/>
        <end position="117"/>
    </location>
</feature>
<evidence type="ECO:0000256" key="1">
    <source>
        <dbReference type="ARBA" id="ARBA00001974"/>
    </source>
</evidence>
<comment type="similarity">
    <text evidence="2 6">Belongs to the acyl-CoA dehydrogenase family.</text>
</comment>
<evidence type="ECO:0000256" key="4">
    <source>
        <dbReference type="ARBA" id="ARBA00022827"/>
    </source>
</evidence>
<feature type="domain" description="Acyl-CoA dehydrogenase/oxidase C-terminal" evidence="7">
    <location>
        <begin position="225"/>
        <end position="376"/>
    </location>
</feature>
<keyword evidence="3 6" id="KW-0285">Flavoprotein</keyword>
<dbReference type="Gene3D" id="1.20.140.10">
    <property type="entry name" value="Butyryl-CoA Dehydrogenase, subunit A, domain 3"/>
    <property type="match status" value="1"/>
</dbReference>
<evidence type="ECO:0000259" key="9">
    <source>
        <dbReference type="Pfam" id="PF02771"/>
    </source>
</evidence>
<evidence type="ECO:0000313" key="10">
    <source>
        <dbReference type="EMBL" id="SHG51997.1"/>
    </source>
</evidence>
<gene>
    <name evidence="10" type="ORF">SAMN02745221_00375</name>
</gene>
<dbReference type="PANTHER" id="PTHR43884">
    <property type="entry name" value="ACYL-COA DEHYDROGENASE"/>
    <property type="match status" value="1"/>
</dbReference>
<proteinExistence type="inferred from homology"/>
<dbReference type="AlphaFoldDB" id="A0A1M5KGX5"/>
<evidence type="ECO:0000256" key="3">
    <source>
        <dbReference type="ARBA" id="ARBA00022630"/>
    </source>
</evidence>
<comment type="cofactor">
    <cofactor evidence="1 6">
        <name>FAD</name>
        <dbReference type="ChEBI" id="CHEBI:57692"/>
    </cofactor>
</comment>
<dbReference type="Pfam" id="PF02770">
    <property type="entry name" value="Acyl-CoA_dh_M"/>
    <property type="match status" value="1"/>
</dbReference>
<keyword evidence="4 6" id="KW-0274">FAD</keyword>
<keyword evidence="5 6" id="KW-0560">Oxidoreductase</keyword>
<accession>A0A1M5KGX5</accession>
<dbReference type="Gene3D" id="1.10.540.10">
    <property type="entry name" value="Acyl-CoA dehydrogenase/oxidase, N-terminal domain"/>
    <property type="match status" value="1"/>
</dbReference>
<sequence>MDFSLSKEEQLIQKAAAEYAEKFIEPIAKQIDEENRVPDEIIKGLGELDLFGIPFAEEYGGAGAGYACYVLAMEQIAAASSGVGMILSAHTLGLGAIDKFGTEEQKKKYMFKPCRGEEVASFAFTEPATGSDPKQIATTARREGDYYIINGTKRFISNAGYPGPIVVFAKEEETGKVSAFIVEKWCEGYSISEPWEKLGMHGGPLLDVYLKDVKVPAENLLGGPGMGYAILQYAISFGKVGVSACALGGAEAALREAFKYAKEKMHRGEPITKFQGIRLALAEIAERVEACRWMAYRLGYLADHAKDPAQFAKDAALTKDFICAQIVDISRLAVNVHGSYGLMKDYKVERLWRDAIMGLQIEGVSDMQKEIVAGVLLGRK</sequence>
<dbReference type="PIRSF" id="PIRSF016578">
    <property type="entry name" value="HsaA"/>
    <property type="match status" value="1"/>
</dbReference>
<dbReference type="InterPro" id="IPR013786">
    <property type="entry name" value="AcylCoA_DH/ox_N"/>
</dbReference>
<dbReference type="InterPro" id="IPR037069">
    <property type="entry name" value="AcylCoA_DH/ox_N_sf"/>
</dbReference>
<dbReference type="EMBL" id="FQWY01000005">
    <property type="protein sequence ID" value="SHG51997.1"/>
    <property type="molecule type" value="Genomic_DNA"/>
</dbReference>
<protein>
    <submittedName>
        <fullName evidence="10">Butyryl-CoA dehydrogenase</fullName>
    </submittedName>
</protein>